<evidence type="ECO:0000313" key="1">
    <source>
        <dbReference type="EMBL" id="OBA18971.1"/>
    </source>
</evidence>
<name>A0A1A0H4K5_9ASCO</name>
<dbReference type="OrthoDB" id="4079124at2759"/>
<keyword evidence="2" id="KW-1185">Reference proteome</keyword>
<gene>
    <name evidence="1" type="ORF">METBIDRAFT_47330</name>
</gene>
<comment type="caution">
    <text evidence="1">The sequence shown here is derived from an EMBL/GenBank/DDBJ whole genome shotgun (WGS) entry which is preliminary data.</text>
</comment>
<dbReference type="AlphaFoldDB" id="A0A1A0H4K5"/>
<dbReference type="Proteomes" id="UP000092555">
    <property type="component" value="Unassembled WGS sequence"/>
</dbReference>
<organism evidence="1 2">
    <name type="scientific">Metschnikowia bicuspidata var. bicuspidata NRRL YB-4993</name>
    <dbReference type="NCBI Taxonomy" id="869754"/>
    <lineage>
        <taxon>Eukaryota</taxon>
        <taxon>Fungi</taxon>
        <taxon>Dikarya</taxon>
        <taxon>Ascomycota</taxon>
        <taxon>Saccharomycotina</taxon>
        <taxon>Pichiomycetes</taxon>
        <taxon>Metschnikowiaceae</taxon>
        <taxon>Metschnikowia</taxon>
    </lineage>
</organism>
<dbReference type="RefSeq" id="XP_018709506.1">
    <property type="nucleotide sequence ID" value="XM_018858152.1"/>
</dbReference>
<proteinExistence type="predicted"/>
<evidence type="ECO:0000313" key="2">
    <source>
        <dbReference type="Proteomes" id="UP000092555"/>
    </source>
</evidence>
<feature type="non-terminal residue" evidence="1">
    <location>
        <position position="1"/>
    </location>
</feature>
<accession>A0A1A0H4K5</accession>
<dbReference type="GO" id="GO:0005739">
    <property type="term" value="C:mitochondrion"/>
    <property type="evidence" value="ECO:0007669"/>
    <property type="project" value="InterPro"/>
</dbReference>
<reference evidence="1 2" key="1">
    <citation type="submission" date="2016-05" db="EMBL/GenBank/DDBJ databases">
        <title>Comparative genomics of biotechnologically important yeasts.</title>
        <authorList>
            <consortium name="DOE Joint Genome Institute"/>
            <person name="Riley R."/>
            <person name="Haridas S."/>
            <person name="Wolfe K.H."/>
            <person name="Lopes M.R."/>
            <person name="Hittinger C.T."/>
            <person name="Goker M."/>
            <person name="Salamov A."/>
            <person name="Wisecaver J."/>
            <person name="Long T.M."/>
            <person name="Aerts A.L."/>
            <person name="Barry K."/>
            <person name="Choi C."/>
            <person name="Clum A."/>
            <person name="Coughlan A.Y."/>
            <person name="Deshpande S."/>
            <person name="Douglass A.P."/>
            <person name="Hanson S.J."/>
            <person name="Klenk H.-P."/>
            <person name="LaButti K."/>
            <person name="Lapidus A."/>
            <person name="Lindquist E."/>
            <person name="Lipzen A."/>
            <person name="Meier-kolthoff J.P."/>
            <person name="Ohm R.A."/>
            <person name="Otillar R.P."/>
            <person name="Pangilinan J."/>
            <person name="Peng Y."/>
            <person name="Rokas A."/>
            <person name="Rosa C.A."/>
            <person name="Scheuner C."/>
            <person name="Sibirny A.A."/>
            <person name="Slot J.C."/>
            <person name="Stielow J.B."/>
            <person name="Sun H."/>
            <person name="Kurtzman C.P."/>
            <person name="Blackwell M."/>
            <person name="Grigoriev I.V."/>
            <person name="Jeffries T.W."/>
        </authorList>
    </citation>
    <scope>NUCLEOTIDE SEQUENCE [LARGE SCALE GENOMIC DNA]</scope>
    <source>
        <strain evidence="1 2">NRRL YB-4993</strain>
    </source>
</reference>
<dbReference type="GeneID" id="30031128"/>
<protein>
    <submittedName>
        <fullName evidence="1">Uncharacterized protein</fullName>
    </submittedName>
</protein>
<dbReference type="Pfam" id="PF05676">
    <property type="entry name" value="NDUF_B7"/>
    <property type="match status" value="1"/>
</dbReference>
<sequence>QEELETNKVPFVNRDKCAAHFISYYECLNKGTSYCNAAKDQFYECQYVALKQRLEKH</sequence>
<dbReference type="InterPro" id="IPR008698">
    <property type="entry name" value="NDUB7"/>
</dbReference>
<dbReference type="EMBL" id="LXTC01000008">
    <property type="protein sequence ID" value="OBA18971.1"/>
    <property type="molecule type" value="Genomic_DNA"/>
</dbReference>